<reference evidence="1 2" key="1">
    <citation type="submission" date="2016-07" db="EMBL/GenBank/DDBJ databases">
        <title>Pervasive Adenine N6-methylation of Active Genes in Fungi.</title>
        <authorList>
            <consortium name="DOE Joint Genome Institute"/>
            <person name="Mondo S.J."/>
            <person name="Dannebaum R.O."/>
            <person name="Kuo R.C."/>
            <person name="Labutti K."/>
            <person name="Haridas S."/>
            <person name="Kuo A."/>
            <person name="Salamov A."/>
            <person name="Ahrendt S.R."/>
            <person name="Lipzen A."/>
            <person name="Sullivan W."/>
            <person name="Andreopoulos W.B."/>
            <person name="Clum A."/>
            <person name="Lindquist E."/>
            <person name="Daum C."/>
            <person name="Ramamoorthy G.K."/>
            <person name="Gryganskyi A."/>
            <person name="Culley D."/>
            <person name="Magnuson J.K."/>
            <person name="James T.Y."/>
            <person name="O'Malley M.A."/>
            <person name="Stajich J.E."/>
            <person name="Spatafora J.W."/>
            <person name="Visel A."/>
            <person name="Grigoriev I.V."/>
        </authorList>
    </citation>
    <scope>NUCLEOTIDE SEQUENCE [LARGE SCALE GENOMIC DNA]</scope>
    <source>
        <strain evidence="1 2">PL171</strain>
    </source>
</reference>
<protein>
    <submittedName>
        <fullName evidence="1">Uncharacterized protein</fullName>
    </submittedName>
</protein>
<evidence type="ECO:0000313" key="1">
    <source>
        <dbReference type="EMBL" id="ORZ30253.1"/>
    </source>
</evidence>
<dbReference type="EMBL" id="MCFL01000092">
    <property type="protein sequence ID" value="ORZ30253.1"/>
    <property type="molecule type" value="Genomic_DNA"/>
</dbReference>
<dbReference type="AlphaFoldDB" id="A0A1Y2H973"/>
<keyword evidence="2" id="KW-1185">Reference proteome</keyword>
<dbReference type="Proteomes" id="UP000193411">
    <property type="component" value="Unassembled WGS sequence"/>
</dbReference>
<gene>
    <name evidence="1" type="ORF">BCR44DRAFT_40703</name>
</gene>
<organism evidence="1 2">
    <name type="scientific">Catenaria anguillulae PL171</name>
    <dbReference type="NCBI Taxonomy" id="765915"/>
    <lineage>
        <taxon>Eukaryota</taxon>
        <taxon>Fungi</taxon>
        <taxon>Fungi incertae sedis</taxon>
        <taxon>Blastocladiomycota</taxon>
        <taxon>Blastocladiomycetes</taxon>
        <taxon>Blastocladiales</taxon>
        <taxon>Catenariaceae</taxon>
        <taxon>Catenaria</taxon>
    </lineage>
</organism>
<accession>A0A1Y2H973</accession>
<comment type="caution">
    <text evidence="1">The sequence shown here is derived from an EMBL/GenBank/DDBJ whole genome shotgun (WGS) entry which is preliminary data.</text>
</comment>
<name>A0A1Y2H973_9FUNG</name>
<proteinExistence type="predicted"/>
<sequence>MRLNTPRSCHSRSIAPRCRLNGHILKYRREKKSLQCLLDSLVESTDVEKLELGRARADLSESLMPYNLIVSEEA</sequence>
<evidence type="ECO:0000313" key="2">
    <source>
        <dbReference type="Proteomes" id="UP000193411"/>
    </source>
</evidence>